<protein>
    <recommendedName>
        <fullName evidence="1">Lysozyme inhibitor LprI-like N-terminal domain-containing protein</fullName>
    </recommendedName>
</protein>
<keyword evidence="3" id="KW-1185">Reference proteome</keyword>
<proteinExistence type="predicted"/>
<dbReference type="Proteomes" id="UP000266934">
    <property type="component" value="Chromosome"/>
</dbReference>
<dbReference type="EMBL" id="AP018907">
    <property type="protein sequence ID" value="BBF91415.1"/>
    <property type="molecule type" value="Genomic_DNA"/>
</dbReference>
<dbReference type="KEGG" id="blag:BLTE_01000"/>
<dbReference type="AlphaFoldDB" id="A0A348FVT2"/>
<accession>A0A348FVT2</accession>
<dbReference type="InterPro" id="IPR009739">
    <property type="entry name" value="LprI-like_N"/>
</dbReference>
<name>A0A348FVT2_9HYPH</name>
<dbReference type="Pfam" id="PF07007">
    <property type="entry name" value="LprI"/>
    <property type="match status" value="1"/>
</dbReference>
<reference evidence="2 3" key="1">
    <citation type="submission" date="2018-08" db="EMBL/GenBank/DDBJ databases">
        <title>Complete genome sequencing of Blastochloris tepida GI.</title>
        <authorList>
            <person name="Tsukatani Y."/>
            <person name="Mori H."/>
        </authorList>
    </citation>
    <scope>NUCLEOTIDE SEQUENCE [LARGE SCALE GENOMIC DNA]</scope>
    <source>
        <strain evidence="2 3">GI</strain>
    </source>
</reference>
<evidence type="ECO:0000313" key="3">
    <source>
        <dbReference type="Proteomes" id="UP000266934"/>
    </source>
</evidence>
<sequence length="192" mass="21135">MESLSDRSRLRAPGCGVAVMLVLLPALLGAVASRAEEGAAPAVRQIAPGFIPRYDLGDPAGPAPAGAPAFEVVLPSRDRPLGGCDRGLSRILFNRCLHATLEFSRRVLEMTVVAARTSVEARSDLPAGYRSRWIRMLDEVHARWKEARNLECGQLVFLERGPKANIFEERAQCMLAADRERIADLKRRYGLE</sequence>
<evidence type="ECO:0000259" key="1">
    <source>
        <dbReference type="Pfam" id="PF07007"/>
    </source>
</evidence>
<feature type="domain" description="Lysozyme inhibitor LprI-like N-terminal" evidence="1">
    <location>
        <begin position="94"/>
        <end position="185"/>
    </location>
</feature>
<organism evidence="2 3">
    <name type="scientific">Blastochloris tepida</name>
    <dbReference type="NCBI Taxonomy" id="2233851"/>
    <lineage>
        <taxon>Bacteria</taxon>
        <taxon>Pseudomonadati</taxon>
        <taxon>Pseudomonadota</taxon>
        <taxon>Alphaproteobacteria</taxon>
        <taxon>Hyphomicrobiales</taxon>
        <taxon>Blastochloridaceae</taxon>
        <taxon>Blastochloris</taxon>
    </lineage>
</organism>
<evidence type="ECO:0000313" key="2">
    <source>
        <dbReference type="EMBL" id="BBF91415.1"/>
    </source>
</evidence>
<gene>
    <name evidence="2" type="ORF">BLTE_01000</name>
</gene>